<dbReference type="AlphaFoldDB" id="A0A1H9RXD5"/>
<proteinExistence type="predicted"/>
<evidence type="ECO:0000313" key="3">
    <source>
        <dbReference type="EMBL" id="SER76783.1"/>
    </source>
</evidence>
<dbReference type="Pfam" id="PF20990">
    <property type="entry name" value="DUF2207_C"/>
    <property type="match status" value="1"/>
</dbReference>
<dbReference type="Proteomes" id="UP000199318">
    <property type="component" value="Unassembled WGS sequence"/>
</dbReference>
<keyword evidence="4" id="KW-1185">Reference proteome</keyword>
<gene>
    <name evidence="3" type="ORF">SAMN05444126_105117</name>
</gene>
<organism evidence="3 4">
    <name type="scientific">Salisediminibacterium halotolerans</name>
    <dbReference type="NCBI Taxonomy" id="517425"/>
    <lineage>
        <taxon>Bacteria</taxon>
        <taxon>Bacillati</taxon>
        <taxon>Bacillota</taxon>
        <taxon>Bacilli</taxon>
        <taxon>Bacillales</taxon>
        <taxon>Bacillaceae</taxon>
        <taxon>Salisediminibacterium</taxon>
    </lineage>
</organism>
<reference evidence="4" key="1">
    <citation type="submission" date="2016-10" db="EMBL/GenBank/DDBJ databases">
        <authorList>
            <person name="de Groot N.N."/>
        </authorList>
    </citation>
    <scope>NUCLEOTIDE SEQUENCE [LARGE SCALE GENOMIC DNA]</scope>
    <source>
        <strain evidence="4">10nlg</strain>
    </source>
</reference>
<feature type="transmembrane region" description="Helical" evidence="1">
    <location>
        <begin position="6"/>
        <end position="23"/>
    </location>
</feature>
<accession>A0A1H9RXD5</accession>
<dbReference type="EMBL" id="FOGV01000005">
    <property type="protein sequence ID" value="SER76783.1"/>
    <property type="molecule type" value="Genomic_DNA"/>
</dbReference>
<sequence length="324" mass="35916">MNNVLFLSLFIVLAAVSLIFLFIDRKKRTPKTGSAAETERVFPPVLAKLVDGTGVVSRHMTAGLLSFVQDNYASLNREGTEGIPVFTAVEEPPGASAGYLYRWLFYKIGENGRFEPDRLFMYTSAEHGKTAFFADLNEWETIMEKELTDTGLLRPFTPLRKTIVMLQLFMMVFGSALLIVSPWTGLLYLMFALAAFITVFASSPRSAEGERLFQSGKAYKQKLAGTDEPLNAADPEALTDHFVYAVAFGIWRSYTRQFPVREASEVALVSNQLPLYYYAAPGTAVLSLEGIRMIDETEASFSFAAGDGESPAVWEDNDSSLPLE</sequence>
<feature type="transmembrane region" description="Helical" evidence="1">
    <location>
        <begin position="162"/>
        <end position="180"/>
    </location>
</feature>
<keyword evidence="1" id="KW-1133">Transmembrane helix</keyword>
<evidence type="ECO:0000313" key="4">
    <source>
        <dbReference type="Proteomes" id="UP000199318"/>
    </source>
</evidence>
<dbReference type="RefSeq" id="WP_177169640.1">
    <property type="nucleotide sequence ID" value="NZ_FOGV01000005.1"/>
</dbReference>
<evidence type="ECO:0000259" key="2">
    <source>
        <dbReference type="Pfam" id="PF20990"/>
    </source>
</evidence>
<evidence type="ECO:0000256" key="1">
    <source>
        <dbReference type="SAM" id="Phobius"/>
    </source>
</evidence>
<keyword evidence="1" id="KW-0472">Membrane</keyword>
<feature type="domain" description="Predicted membrane protein YciQ-like C-terminal" evidence="2">
    <location>
        <begin position="42"/>
        <end position="258"/>
    </location>
</feature>
<comment type="caution">
    <text evidence="3">The sequence shown here is derived from an EMBL/GenBank/DDBJ whole genome shotgun (WGS) entry which is preliminary data.</text>
</comment>
<name>A0A1H9RXD5_9BACI</name>
<keyword evidence="1" id="KW-0812">Transmembrane</keyword>
<dbReference type="STRING" id="1464123.SAMN05444126_105117"/>
<protein>
    <submittedName>
        <fullName evidence="3">Predicted membrane protein</fullName>
    </submittedName>
</protein>
<dbReference type="InterPro" id="IPR048389">
    <property type="entry name" value="YciQ-like_C"/>
</dbReference>